<sequence length="289" mass="31378">MAAAKTSWADDVDELEAPQKISDSIDENGIRTVVEYLINDEGKKVKVTRKTRRVLQKATVAPQIAQRQKWSKFGAEKNNKPGPDRATTTVGENVQLKLSIGNKASEVDTKEDDQVKKKLAASGAGKVTCRTCKGDHFTAKCPYKDTLGVLDTANAPPEEDGAGGEPSAAPPAPATGGKYVPPSQRLGARGAGEAMRGAGNNRDDLPTLRVTNVSEDTQENDLRELFTRFGRVVRVYIGRDRETGAGKGFAFISFEEKAHAQKAMEKIHGLGYDNLILNVQWSQPRTEGR</sequence>
<feature type="region of interest" description="Disordered" evidence="7">
    <location>
        <begin position="1"/>
        <end position="20"/>
    </location>
</feature>
<dbReference type="SUPFAM" id="SSF54928">
    <property type="entry name" value="RNA-binding domain, RBD"/>
    <property type="match status" value="1"/>
</dbReference>
<comment type="similarity">
    <text evidence="5">Belongs to the eIF-3 subunit G family.</text>
</comment>
<dbReference type="InterPro" id="IPR024675">
    <property type="entry name" value="eIF3g_N"/>
</dbReference>
<dbReference type="AlphaFoldDB" id="A0A0D7BAB7"/>
<feature type="domain" description="RRM" evidence="8">
    <location>
        <begin position="206"/>
        <end position="284"/>
    </location>
</feature>
<dbReference type="HAMAP" id="MF_03006">
    <property type="entry name" value="eIF3g"/>
    <property type="match status" value="1"/>
</dbReference>
<comment type="function">
    <text evidence="5">RNA-binding component of the eukaryotic translation initiation factor 3 (eIF-3) complex, which is involved in protein synthesis of a specialized repertoire of mRNAs and, together with other initiation factors, stimulates binding of mRNA and methionyl-tRNAi to the 40S ribosome. The eIF-3 complex specifically targets and initiates translation of a subset of mRNAs involved in cell proliferation. This subunit can bind 18S rRNA.</text>
</comment>
<feature type="region of interest" description="Disordered" evidence="7">
    <location>
        <begin position="151"/>
        <end position="206"/>
    </location>
</feature>
<keyword evidence="1 5" id="KW-0963">Cytoplasm</keyword>
<dbReference type="STRING" id="1314674.A0A0D7BAB7"/>
<dbReference type="Pfam" id="PF12353">
    <property type="entry name" value="eIF3g"/>
    <property type="match status" value="1"/>
</dbReference>
<dbReference type="OrthoDB" id="639027at2759"/>
<keyword evidence="2 5" id="KW-0396">Initiation factor</keyword>
<evidence type="ECO:0000256" key="5">
    <source>
        <dbReference type="HAMAP-Rule" id="MF_03006"/>
    </source>
</evidence>
<feature type="compositionally biased region" description="Low complexity" evidence="7">
    <location>
        <begin position="185"/>
        <end position="200"/>
    </location>
</feature>
<dbReference type="CDD" id="cd12933">
    <property type="entry name" value="eIF3G"/>
    <property type="match status" value="1"/>
</dbReference>
<dbReference type="GO" id="GO:0003743">
    <property type="term" value="F:translation initiation factor activity"/>
    <property type="evidence" value="ECO:0007669"/>
    <property type="project" value="UniProtKB-UniRule"/>
</dbReference>
<comment type="subcellular location">
    <subcellularLocation>
        <location evidence="5">Cytoplasm</location>
    </subcellularLocation>
</comment>
<gene>
    <name evidence="5" type="primary">TIF35</name>
    <name evidence="9" type="ORF">CYLTODRAFT_455376</name>
</gene>
<evidence type="ECO:0000256" key="3">
    <source>
        <dbReference type="ARBA" id="ARBA00022884"/>
    </source>
</evidence>
<dbReference type="GO" id="GO:0033290">
    <property type="term" value="C:eukaryotic 48S preinitiation complex"/>
    <property type="evidence" value="ECO:0007669"/>
    <property type="project" value="UniProtKB-UniRule"/>
</dbReference>
<dbReference type="PROSITE" id="PS50102">
    <property type="entry name" value="RRM"/>
    <property type="match status" value="1"/>
</dbReference>
<dbReference type="InterPro" id="IPR034240">
    <property type="entry name" value="eIF3G_RRM"/>
</dbReference>
<dbReference type="InterPro" id="IPR012677">
    <property type="entry name" value="Nucleotide-bd_a/b_plait_sf"/>
</dbReference>
<evidence type="ECO:0000256" key="6">
    <source>
        <dbReference type="PROSITE-ProRule" id="PRU00176"/>
    </source>
</evidence>
<dbReference type="Pfam" id="PF00076">
    <property type="entry name" value="RRM_1"/>
    <property type="match status" value="1"/>
</dbReference>
<dbReference type="GO" id="GO:0001732">
    <property type="term" value="P:formation of cytoplasmic translation initiation complex"/>
    <property type="evidence" value="ECO:0007669"/>
    <property type="project" value="UniProtKB-UniRule"/>
</dbReference>
<feature type="region of interest" description="Disordered" evidence="7">
    <location>
        <begin position="67"/>
        <end position="94"/>
    </location>
</feature>
<comment type="subunit">
    <text evidence="5">Component of the eukaryotic translation initiation factor 3 (eIF-3) complex.</text>
</comment>
<dbReference type="Proteomes" id="UP000054007">
    <property type="component" value="Unassembled WGS sequence"/>
</dbReference>
<dbReference type="SMART" id="SM00360">
    <property type="entry name" value="RRM"/>
    <property type="match status" value="1"/>
</dbReference>
<dbReference type="InterPro" id="IPR035979">
    <property type="entry name" value="RBD_domain_sf"/>
</dbReference>
<reference evidence="9 10" key="1">
    <citation type="journal article" date="2015" name="Fungal Genet. Biol.">
        <title>Evolution of novel wood decay mechanisms in Agaricales revealed by the genome sequences of Fistulina hepatica and Cylindrobasidium torrendii.</title>
        <authorList>
            <person name="Floudas D."/>
            <person name="Held B.W."/>
            <person name="Riley R."/>
            <person name="Nagy L.G."/>
            <person name="Koehler G."/>
            <person name="Ransdell A.S."/>
            <person name="Younus H."/>
            <person name="Chow J."/>
            <person name="Chiniquy J."/>
            <person name="Lipzen A."/>
            <person name="Tritt A."/>
            <person name="Sun H."/>
            <person name="Haridas S."/>
            <person name="LaButti K."/>
            <person name="Ohm R.A."/>
            <person name="Kues U."/>
            <person name="Blanchette R.A."/>
            <person name="Grigoriev I.V."/>
            <person name="Minto R.E."/>
            <person name="Hibbett D.S."/>
        </authorList>
    </citation>
    <scope>NUCLEOTIDE SEQUENCE [LARGE SCALE GENOMIC DNA]</scope>
    <source>
        <strain evidence="9 10">FP15055 ss-10</strain>
    </source>
</reference>
<keyword evidence="10" id="KW-1185">Reference proteome</keyword>
<name>A0A0D7BAB7_9AGAR</name>
<dbReference type="InterPro" id="IPR000504">
    <property type="entry name" value="RRM_dom"/>
</dbReference>
<evidence type="ECO:0000256" key="1">
    <source>
        <dbReference type="ARBA" id="ARBA00022490"/>
    </source>
</evidence>
<dbReference type="EMBL" id="KN880554">
    <property type="protein sequence ID" value="KIY66461.1"/>
    <property type="molecule type" value="Genomic_DNA"/>
</dbReference>
<proteinExistence type="inferred from homology"/>
<dbReference type="PANTHER" id="PTHR10352">
    <property type="entry name" value="EUKARYOTIC TRANSLATION INITIATION FACTOR 3 SUBUNIT G"/>
    <property type="match status" value="1"/>
</dbReference>
<dbReference type="PIRSF" id="PIRSF037949">
    <property type="entry name" value="Transl_init_eIF-3_RNA-bind"/>
    <property type="match status" value="1"/>
</dbReference>
<evidence type="ECO:0000256" key="4">
    <source>
        <dbReference type="ARBA" id="ARBA00022917"/>
    </source>
</evidence>
<organism evidence="9 10">
    <name type="scientific">Cylindrobasidium torrendii FP15055 ss-10</name>
    <dbReference type="NCBI Taxonomy" id="1314674"/>
    <lineage>
        <taxon>Eukaryota</taxon>
        <taxon>Fungi</taxon>
        <taxon>Dikarya</taxon>
        <taxon>Basidiomycota</taxon>
        <taxon>Agaricomycotina</taxon>
        <taxon>Agaricomycetes</taxon>
        <taxon>Agaricomycetidae</taxon>
        <taxon>Agaricales</taxon>
        <taxon>Marasmiineae</taxon>
        <taxon>Physalacriaceae</taxon>
        <taxon>Cylindrobasidium</taxon>
    </lineage>
</organism>
<evidence type="ECO:0000313" key="10">
    <source>
        <dbReference type="Proteomes" id="UP000054007"/>
    </source>
</evidence>
<evidence type="ECO:0000256" key="7">
    <source>
        <dbReference type="SAM" id="MobiDB-lite"/>
    </source>
</evidence>
<dbReference type="CDD" id="cd12408">
    <property type="entry name" value="RRM_eIF3G_like"/>
    <property type="match status" value="1"/>
</dbReference>
<keyword evidence="3 6" id="KW-0694">RNA-binding</keyword>
<evidence type="ECO:0000313" key="9">
    <source>
        <dbReference type="EMBL" id="KIY66461.1"/>
    </source>
</evidence>
<accession>A0A0D7BAB7</accession>
<dbReference type="Gene3D" id="3.30.70.330">
    <property type="match status" value="1"/>
</dbReference>
<keyword evidence="4 5" id="KW-0648">Protein biosynthesis</keyword>
<dbReference type="InterPro" id="IPR017334">
    <property type="entry name" value="eIF3_g"/>
</dbReference>
<dbReference type="GO" id="GO:0003723">
    <property type="term" value="F:RNA binding"/>
    <property type="evidence" value="ECO:0007669"/>
    <property type="project" value="UniProtKB-UniRule"/>
</dbReference>
<dbReference type="GO" id="GO:0016282">
    <property type="term" value="C:eukaryotic 43S preinitiation complex"/>
    <property type="evidence" value="ECO:0007669"/>
    <property type="project" value="UniProtKB-UniRule"/>
</dbReference>
<feature type="compositionally biased region" description="Basic and acidic residues" evidence="7">
    <location>
        <begin position="74"/>
        <end position="83"/>
    </location>
</feature>
<evidence type="ECO:0000259" key="8">
    <source>
        <dbReference type="PROSITE" id="PS50102"/>
    </source>
</evidence>
<protein>
    <recommendedName>
        <fullName evidence="5">Eukaryotic translation initiation factor 3 subunit G</fullName>
        <shortName evidence="5">eIF3g</shortName>
    </recommendedName>
    <alternativeName>
        <fullName evidence="5">Eukaryotic translation initiation factor 3 RNA-binding subunit</fullName>
        <shortName evidence="5">eIF-3 RNA-binding subunit</shortName>
    </alternativeName>
    <alternativeName>
        <fullName evidence="5">Translation initiation factor eIF3 p33 subunit homolog</fullName>
        <shortName evidence="5">eIF3 p33 homolog</shortName>
    </alternativeName>
</protein>
<dbReference type="GO" id="GO:0005852">
    <property type="term" value="C:eukaryotic translation initiation factor 3 complex"/>
    <property type="evidence" value="ECO:0007669"/>
    <property type="project" value="UniProtKB-UniRule"/>
</dbReference>
<evidence type="ECO:0000256" key="2">
    <source>
        <dbReference type="ARBA" id="ARBA00022540"/>
    </source>
</evidence>